<dbReference type="GO" id="GO:0004714">
    <property type="term" value="F:transmembrane receptor protein tyrosine kinase activity"/>
    <property type="evidence" value="ECO:0007669"/>
    <property type="project" value="TreeGrafter"/>
</dbReference>
<dbReference type="InterPro" id="IPR000719">
    <property type="entry name" value="Prot_kinase_dom"/>
</dbReference>
<dbReference type="GO" id="GO:0005886">
    <property type="term" value="C:plasma membrane"/>
    <property type="evidence" value="ECO:0007669"/>
    <property type="project" value="TreeGrafter"/>
</dbReference>
<dbReference type="PANTHER" id="PTHR24416:SF600">
    <property type="entry name" value="PDGF- AND VEGF-RECEPTOR RELATED, ISOFORM J"/>
    <property type="match status" value="1"/>
</dbReference>
<dbReference type="Gene3D" id="1.10.510.10">
    <property type="entry name" value="Transferase(Phosphotransferase) domain 1"/>
    <property type="match status" value="1"/>
</dbReference>
<dbReference type="InterPro" id="IPR001245">
    <property type="entry name" value="Ser-Thr/Tyr_kinase_cat_dom"/>
</dbReference>
<comment type="subcellular location">
    <subcellularLocation>
        <location evidence="1">Endomembrane system</location>
    </subcellularLocation>
</comment>
<dbReference type="AlphaFoldDB" id="A0A9D4HHA1"/>
<dbReference type="GO" id="GO:0043235">
    <property type="term" value="C:receptor complex"/>
    <property type="evidence" value="ECO:0007669"/>
    <property type="project" value="TreeGrafter"/>
</dbReference>
<evidence type="ECO:0000259" key="8">
    <source>
        <dbReference type="PROSITE" id="PS50011"/>
    </source>
</evidence>
<evidence type="ECO:0000313" key="10">
    <source>
        <dbReference type="Proteomes" id="UP000828390"/>
    </source>
</evidence>
<keyword evidence="6" id="KW-0472">Membrane</keyword>
<comment type="caution">
    <text evidence="9">The sequence shown here is derived from an EMBL/GenBank/DDBJ whole genome shotgun (WGS) entry which is preliminary data.</text>
</comment>
<keyword evidence="2" id="KW-0808">Transferase</keyword>
<sequence length="174" mass="20202">MLFRFGIEIAKGMEYLAGKGITHRRLAARNILLTFSKEVKIYGFGPQPQETGDGDAESERKERIPIKWMAPECMTSTKDADEKSDVWSYGVVLWELFSMGETPFDNVKSRDLPDRLKKNIRLQKPERCDNVWYGVMTKCWAYQPKERPTFTAVRKELDTMFVASPGDDCYYYKC</sequence>
<evidence type="ECO:0000256" key="6">
    <source>
        <dbReference type="ARBA" id="ARBA00023136"/>
    </source>
</evidence>
<accession>A0A9D4HHA1</accession>
<gene>
    <name evidence="9" type="ORF">DPMN_059480</name>
</gene>
<dbReference type="PANTHER" id="PTHR24416">
    <property type="entry name" value="TYROSINE-PROTEIN KINASE RECEPTOR"/>
    <property type="match status" value="1"/>
</dbReference>
<organism evidence="9 10">
    <name type="scientific">Dreissena polymorpha</name>
    <name type="common">Zebra mussel</name>
    <name type="synonym">Mytilus polymorpha</name>
    <dbReference type="NCBI Taxonomy" id="45954"/>
    <lineage>
        <taxon>Eukaryota</taxon>
        <taxon>Metazoa</taxon>
        <taxon>Spiralia</taxon>
        <taxon>Lophotrochozoa</taxon>
        <taxon>Mollusca</taxon>
        <taxon>Bivalvia</taxon>
        <taxon>Autobranchia</taxon>
        <taxon>Heteroconchia</taxon>
        <taxon>Euheterodonta</taxon>
        <taxon>Imparidentia</taxon>
        <taxon>Neoheterodontei</taxon>
        <taxon>Myida</taxon>
        <taxon>Dreissenoidea</taxon>
        <taxon>Dreissenidae</taxon>
        <taxon>Dreissena</taxon>
    </lineage>
</organism>
<dbReference type="PRINTS" id="PR00109">
    <property type="entry name" value="TYRKINASE"/>
</dbReference>
<evidence type="ECO:0000256" key="7">
    <source>
        <dbReference type="ARBA" id="ARBA00023137"/>
    </source>
</evidence>
<dbReference type="GO" id="GO:0012505">
    <property type="term" value="C:endomembrane system"/>
    <property type="evidence" value="ECO:0007669"/>
    <property type="project" value="UniProtKB-SubCell"/>
</dbReference>
<evidence type="ECO:0000256" key="3">
    <source>
        <dbReference type="ARBA" id="ARBA00022741"/>
    </source>
</evidence>
<dbReference type="SUPFAM" id="SSF56112">
    <property type="entry name" value="Protein kinase-like (PK-like)"/>
    <property type="match status" value="1"/>
</dbReference>
<evidence type="ECO:0000313" key="9">
    <source>
        <dbReference type="EMBL" id="KAH3716751.1"/>
    </source>
</evidence>
<evidence type="ECO:0000256" key="4">
    <source>
        <dbReference type="ARBA" id="ARBA00022777"/>
    </source>
</evidence>
<evidence type="ECO:0000256" key="2">
    <source>
        <dbReference type="ARBA" id="ARBA00022679"/>
    </source>
</evidence>
<dbReference type="GO" id="GO:0050793">
    <property type="term" value="P:regulation of developmental process"/>
    <property type="evidence" value="ECO:0007669"/>
    <property type="project" value="UniProtKB-ARBA"/>
</dbReference>
<dbReference type="GO" id="GO:0005524">
    <property type="term" value="F:ATP binding"/>
    <property type="evidence" value="ECO:0007669"/>
    <property type="project" value="UniProtKB-KW"/>
</dbReference>
<keyword evidence="10" id="KW-1185">Reference proteome</keyword>
<reference evidence="9" key="2">
    <citation type="submission" date="2020-11" db="EMBL/GenBank/DDBJ databases">
        <authorList>
            <person name="McCartney M.A."/>
            <person name="Auch B."/>
            <person name="Kono T."/>
            <person name="Mallez S."/>
            <person name="Becker A."/>
            <person name="Gohl D.M."/>
            <person name="Silverstein K.A.T."/>
            <person name="Koren S."/>
            <person name="Bechman K.B."/>
            <person name="Herman A."/>
            <person name="Abrahante J.E."/>
            <person name="Garbe J."/>
        </authorList>
    </citation>
    <scope>NUCLEOTIDE SEQUENCE</scope>
    <source>
        <strain evidence="9">Duluth1</strain>
        <tissue evidence="9">Whole animal</tissue>
    </source>
</reference>
<keyword evidence="4" id="KW-0418">Kinase</keyword>
<dbReference type="GO" id="GO:0048468">
    <property type="term" value="P:cell development"/>
    <property type="evidence" value="ECO:0007669"/>
    <property type="project" value="UniProtKB-ARBA"/>
</dbReference>
<keyword evidence="7" id="KW-0829">Tyrosine-protein kinase</keyword>
<proteinExistence type="predicted"/>
<dbReference type="Pfam" id="PF07714">
    <property type="entry name" value="PK_Tyr_Ser-Thr"/>
    <property type="match status" value="1"/>
</dbReference>
<evidence type="ECO:0000256" key="5">
    <source>
        <dbReference type="ARBA" id="ARBA00022840"/>
    </source>
</evidence>
<feature type="domain" description="Protein kinase" evidence="8">
    <location>
        <begin position="1"/>
        <end position="161"/>
    </location>
</feature>
<dbReference type="InterPro" id="IPR050122">
    <property type="entry name" value="RTK"/>
</dbReference>
<dbReference type="InterPro" id="IPR011009">
    <property type="entry name" value="Kinase-like_dom_sf"/>
</dbReference>
<evidence type="ECO:0000256" key="1">
    <source>
        <dbReference type="ARBA" id="ARBA00004308"/>
    </source>
</evidence>
<reference evidence="9" key="1">
    <citation type="journal article" date="2019" name="bioRxiv">
        <title>The Genome of the Zebra Mussel, Dreissena polymorpha: A Resource for Invasive Species Research.</title>
        <authorList>
            <person name="McCartney M.A."/>
            <person name="Auch B."/>
            <person name="Kono T."/>
            <person name="Mallez S."/>
            <person name="Zhang Y."/>
            <person name="Obille A."/>
            <person name="Becker A."/>
            <person name="Abrahante J.E."/>
            <person name="Garbe J."/>
            <person name="Badalamenti J.P."/>
            <person name="Herman A."/>
            <person name="Mangelson H."/>
            <person name="Liachko I."/>
            <person name="Sullivan S."/>
            <person name="Sone E.D."/>
            <person name="Koren S."/>
            <person name="Silverstein K.A.T."/>
            <person name="Beckman K.B."/>
            <person name="Gohl D.M."/>
        </authorList>
    </citation>
    <scope>NUCLEOTIDE SEQUENCE</scope>
    <source>
        <strain evidence="9">Duluth1</strain>
        <tissue evidence="9">Whole animal</tissue>
    </source>
</reference>
<dbReference type="PROSITE" id="PS50011">
    <property type="entry name" value="PROTEIN_KINASE_DOM"/>
    <property type="match status" value="1"/>
</dbReference>
<dbReference type="EMBL" id="JAIWYP010000013">
    <property type="protein sequence ID" value="KAH3716751.1"/>
    <property type="molecule type" value="Genomic_DNA"/>
</dbReference>
<dbReference type="GO" id="GO:0030182">
    <property type="term" value="P:neuron differentiation"/>
    <property type="evidence" value="ECO:0007669"/>
    <property type="project" value="UniProtKB-ARBA"/>
</dbReference>
<dbReference type="FunFam" id="1.10.510.10:FF:001512">
    <property type="entry name" value="Receptor tyrosine-protein kinase erbB-2"/>
    <property type="match status" value="1"/>
</dbReference>
<dbReference type="OrthoDB" id="6138886at2759"/>
<name>A0A9D4HHA1_DREPO</name>
<keyword evidence="3" id="KW-0547">Nucleotide-binding</keyword>
<dbReference type="GO" id="GO:0007169">
    <property type="term" value="P:cell surface receptor protein tyrosine kinase signaling pathway"/>
    <property type="evidence" value="ECO:0007669"/>
    <property type="project" value="TreeGrafter"/>
</dbReference>
<dbReference type="Proteomes" id="UP000828390">
    <property type="component" value="Unassembled WGS sequence"/>
</dbReference>
<protein>
    <recommendedName>
        <fullName evidence="8">Protein kinase domain-containing protein</fullName>
    </recommendedName>
</protein>
<keyword evidence="5" id="KW-0067">ATP-binding</keyword>